<evidence type="ECO:0000313" key="7">
    <source>
        <dbReference type="EMBL" id="WDE08529.1"/>
    </source>
</evidence>
<protein>
    <submittedName>
        <fullName evidence="7">OmpA family protein</fullName>
    </submittedName>
</protein>
<dbReference type="PANTHER" id="PTHR30329">
    <property type="entry name" value="STATOR ELEMENT OF FLAGELLAR MOTOR COMPLEX"/>
    <property type="match status" value="1"/>
</dbReference>
<dbReference type="PANTHER" id="PTHR30329:SF21">
    <property type="entry name" value="LIPOPROTEIN YIAD-RELATED"/>
    <property type="match status" value="1"/>
</dbReference>
<organism evidence="7 8">
    <name type="scientific">Thalassomonas viridans</name>
    <dbReference type="NCBI Taxonomy" id="137584"/>
    <lineage>
        <taxon>Bacteria</taxon>
        <taxon>Pseudomonadati</taxon>
        <taxon>Pseudomonadota</taxon>
        <taxon>Gammaproteobacteria</taxon>
        <taxon>Alteromonadales</taxon>
        <taxon>Colwelliaceae</taxon>
        <taxon>Thalassomonas</taxon>
    </lineage>
</organism>
<reference evidence="7 8" key="2">
    <citation type="journal article" date="2022" name="Mar. Drugs">
        <title>Bioassay-Guided Fractionation Leads to the Detection of Cholic Acid Generated by the Rare Thalassomonas sp.</title>
        <authorList>
            <person name="Pheiffer F."/>
            <person name="Schneider Y.K."/>
            <person name="Hansen E.H."/>
            <person name="Andersen J.H."/>
            <person name="Isaksson J."/>
            <person name="Busche T."/>
            <person name="R C."/>
            <person name="Kalinowski J."/>
            <person name="Zyl L.V."/>
            <person name="Trindade M."/>
        </authorList>
    </citation>
    <scope>NUCLEOTIDE SEQUENCE [LARGE SCALE GENOMIC DNA]</scope>
    <source>
        <strain evidence="7 8">XOM25</strain>
    </source>
</reference>
<dbReference type="CDD" id="cd07185">
    <property type="entry name" value="OmpA_C-like"/>
    <property type="match status" value="1"/>
</dbReference>
<dbReference type="PROSITE" id="PS51123">
    <property type="entry name" value="OMPA_2"/>
    <property type="match status" value="1"/>
</dbReference>
<keyword evidence="5" id="KW-0732">Signal</keyword>
<dbReference type="SUPFAM" id="SSF103088">
    <property type="entry name" value="OmpA-like"/>
    <property type="match status" value="1"/>
</dbReference>
<dbReference type="PRINTS" id="PR01021">
    <property type="entry name" value="OMPADOMAIN"/>
</dbReference>
<dbReference type="InterPro" id="IPR006665">
    <property type="entry name" value="OmpA-like"/>
</dbReference>
<dbReference type="Proteomes" id="UP000032352">
    <property type="component" value="Chromosome pTvir"/>
</dbReference>
<evidence type="ECO:0000256" key="4">
    <source>
        <dbReference type="PROSITE-ProRule" id="PRU00473"/>
    </source>
</evidence>
<keyword evidence="3" id="KW-0998">Cell outer membrane</keyword>
<dbReference type="KEGG" id="tvd:SG34_031905"/>
<dbReference type="GO" id="GO:0009279">
    <property type="term" value="C:cell outer membrane"/>
    <property type="evidence" value="ECO:0007669"/>
    <property type="project" value="UniProtKB-SubCell"/>
</dbReference>
<evidence type="ECO:0000256" key="3">
    <source>
        <dbReference type="ARBA" id="ARBA00023237"/>
    </source>
</evidence>
<dbReference type="PROSITE" id="PS51257">
    <property type="entry name" value="PROKAR_LIPOPROTEIN"/>
    <property type="match status" value="1"/>
</dbReference>
<feature type="domain" description="OmpA-like" evidence="6">
    <location>
        <begin position="85"/>
        <end position="203"/>
    </location>
</feature>
<accession>A0AAE9Z9C8</accession>
<comment type="subcellular location">
    <subcellularLocation>
        <location evidence="1">Cell outer membrane</location>
    </subcellularLocation>
</comment>
<dbReference type="RefSeq" id="WP_152647227.1">
    <property type="nucleotide sequence ID" value="NZ_CP059734.1"/>
</dbReference>
<feature type="signal peptide" evidence="5">
    <location>
        <begin position="1"/>
        <end position="36"/>
    </location>
</feature>
<feature type="chain" id="PRO_5042234050" evidence="5">
    <location>
        <begin position="37"/>
        <end position="219"/>
    </location>
</feature>
<keyword evidence="8" id="KW-1185">Reference proteome</keyword>
<evidence type="ECO:0000313" key="8">
    <source>
        <dbReference type="Proteomes" id="UP000032352"/>
    </source>
</evidence>
<reference evidence="7 8" key="1">
    <citation type="journal article" date="2015" name="Genome Announc.">
        <title>Draft Genome Sequences of Marine Isolates of Thalassomonas viridans and Thalassomonas actiniarum.</title>
        <authorList>
            <person name="Olonade I."/>
            <person name="van Zyl L.J."/>
            <person name="Trindade M."/>
        </authorList>
    </citation>
    <scope>NUCLEOTIDE SEQUENCE [LARGE SCALE GENOMIC DNA]</scope>
    <source>
        <strain evidence="7 8">XOM25</strain>
    </source>
</reference>
<dbReference type="Pfam" id="PF00691">
    <property type="entry name" value="OmpA"/>
    <property type="match status" value="1"/>
</dbReference>
<proteinExistence type="predicted"/>
<sequence length="219" mass="24390">MNNRLVNTSANFAFWTPALPALLLVLLLALVLSACAQAPLVEMEPEVVQVNDLRDYDSDGVVKARDKCKETVPGAAIDNYGCGTRTTSREPLNINIKFANNSYEIPDEAYGEIKKLADFLEKHQTLNVMIEGHTSKTGGEQLNQTLSDNRANAVARVLVDKFNIPRQRVSSVGFGFKRLEQTGDSEAVHAVNRRIMAELAYSTHKDEMMWTIYTVDRAE</sequence>
<gene>
    <name evidence="7" type="ORF">SG34_031905</name>
</gene>
<dbReference type="InterPro" id="IPR036737">
    <property type="entry name" value="OmpA-like_sf"/>
</dbReference>
<evidence type="ECO:0000256" key="5">
    <source>
        <dbReference type="SAM" id="SignalP"/>
    </source>
</evidence>
<dbReference type="InterPro" id="IPR050330">
    <property type="entry name" value="Bact_OuterMem_StrucFunc"/>
</dbReference>
<dbReference type="Gene3D" id="3.30.1330.60">
    <property type="entry name" value="OmpA-like domain"/>
    <property type="match status" value="1"/>
</dbReference>
<keyword evidence="2 4" id="KW-0472">Membrane</keyword>
<evidence type="ECO:0000256" key="1">
    <source>
        <dbReference type="ARBA" id="ARBA00004442"/>
    </source>
</evidence>
<evidence type="ECO:0000259" key="6">
    <source>
        <dbReference type="PROSITE" id="PS51123"/>
    </source>
</evidence>
<name>A0AAE9Z9C8_9GAMM</name>
<dbReference type="AlphaFoldDB" id="A0AAE9Z9C8"/>
<dbReference type="InterPro" id="IPR006664">
    <property type="entry name" value="OMP_bac"/>
</dbReference>
<dbReference type="EMBL" id="CP059734">
    <property type="protein sequence ID" value="WDE08529.1"/>
    <property type="molecule type" value="Genomic_DNA"/>
</dbReference>
<evidence type="ECO:0000256" key="2">
    <source>
        <dbReference type="ARBA" id="ARBA00023136"/>
    </source>
</evidence>